<proteinExistence type="predicted"/>
<evidence type="ECO:0000313" key="1">
    <source>
        <dbReference type="EMBL" id="MVF05182.1"/>
    </source>
</evidence>
<dbReference type="AlphaFoldDB" id="A0ABD6HRS9"/>
<name>A0ABD6HRS9_SERMA</name>
<dbReference type="EMBL" id="WNKC01000004">
    <property type="protein sequence ID" value="MVF05182.1"/>
    <property type="molecule type" value="Genomic_DNA"/>
</dbReference>
<gene>
    <name evidence="1" type="ORF">GMA22_18250</name>
</gene>
<accession>A0ABD6HRS9</accession>
<organism evidence="1 2">
    <name type="scientific">Serratia marcescens</name>
    <dbReference type="NCBI Taxonomy" id="615"/>
    <lineage>
        <taxon>Bacteria</taxon>
        <taxon>Pseudomonadati</taxon>
        <taxon>Pseudomonadota</taxon>
        <taxon>Gammaproteobacteria</taxon>
        <taxon>Enterobacterales</taxon>
        <taxon>Yersiniaceae</taxon>
        <taxon>Serratia</taxon>
    </lineage>
</organism>
<protein>
    <submittedName>
        <fullName evidence="1">Uncharacterized protein</fullName>
    </submittedName>
</protein>
<reference evidence="1 2" key="1">
    <citation type="submission" date="2019-11" db="EMBL/GenBank/DDBJ databases">
        <title>Whole genome sequence of a plant growth promoting strain Serratia marcescens BTL07 isolated from the rhizoplane of Chili (Capsicum annuum).</title>
        <authorList>
            <person name="Dutta S."/>
            <person name="Khatun A."/>
            <person name="Gupta D.R."/>
            <person name="Surovy M.Z."/>
            <person name="Rahman M.M."/>
            <person name="Mahmud N.U."/>
            <person name="Emes R."/>
            <person name="Warry A."/>
            <person name="West H."/>
            <person name="Clarke M.L."/>
            <person name="Islam M.T."/>
        </authorList>
    </citation>
    <scope>NUCLEOTIDE SEQUENCE [LARGE SCALE GENOMIC DNA]</scope>
    <source>
        <strain evidence="1 2">BTL07</strain>
    </source>
</reference>
<evidence type="ECO:0000313" key="2">
    <source>
        <dbReference type="Proteomes" id="UP000443014"/>
    </source>
</evidence>
<comment type="caution">
    <text evidence="1">The sequence shown here is derived from an EMBL/GenBank/DDBJ whole genome shotgun (WGS) entry which is preliminary data.</text>
</comment>
<dbReference type="Proteomes" id="UP000443014">
    <property type="component" value="Unassembled WGS sequence"/>
</dbReference>
<sequence>MVSGSDNPLQLALTWVSDAYLLHLVTMHRRPVYRHANGDIAVNRSGIEGFIDGYLRERWSPLKRAGMYMRMLDIDAMCNSKTGGYFVHWGEVPQLKPRGRRFIDAMFERYGEMVQELCGEGATIQWVKEHMK</sequence>